<dbReference type="InterPro" id="IPR010982">
    <property type="entry name" value="Lambda_DNA-bd_dom_sf"/>
</dbReference>
<accession>A0ABR7ZGT6</accession>
<dbReference type="SMART" id="SM00530">
    <property type="entry name" value="HTH_XRE"/>
    <property type="match status" value="1"/>
</dbReference>
<evidence type="ECO:0000313" key="3">
    <source>
        <dbReference type="EMBL" id="MBD2171607.1"/>
    </source>
</evidence>
<keyword evidence="4" id="KW-1185">Reference proteome</keyword>
<sequence>MLNEALRLMRVFHDLSQKEMAERLGISKSYLSEIESGKKIPTLDLLNRYSGLFDIPVSSIMFFSENLDKDVKTEKLRNFVSSKIIAILNFIAERSGNACAED</sequence>
<dbReference type="SUPFAM" id="SSF47413">
    <property type="entry name" value="lambda repressor-like DNA-binding domains"/>
    <property type="match status" value="1"/>
</dbReference>
<evidence type="ECO:0000256" key="1">
    <source>
        <dbReference type="ARBA" id="ARBA00023125"/>
    </source>
</evidence>
<dbReference type="Gene3D" id="1.10.260.40">
    <property type="entry name" value="lambda repressor-like DNA-binding domains"/>
    <property type="match status" value="1"/>
</dbReference>
<reference evidence="3 4" key="1">
    <citation type="journal article" date="2020" name="ISME J.">
        <title>Comparative genomics reveals insights into cyanobacterial evolution and habitat adaptation.</title>
        <authorList>
            <person name="Chen M.Y."/>
            <person name="Teng W.K."/>
            <person name="Zhao L."/>
            <person name="Hu C.X."/>
            <person name="Zhou Y.K."/>
            <person name="Han B.P."/>
            <person name="Song L.R."/>
            <person name="Shu W.S."/>
        </authorList>
    </citation>
    <scope>NUCLEOTIDE SEQUENCE [LARGE SCALE GENOMIC DNA]</scope>
    <source>
        <strain evidence="3 4">FACHB-318</strain>
    </source>
</reference>
<evidence type="ECO:0000313" key="4">
    <source>
        <dbReference type="Proteomes" id="UP000638897"/>
    </source>
</evidence>
<dbReference type="RefSeq" id="WP_010997113.1">
    <property type="nucleotide sequence ID" value="NZ_JACJQC010000007.1"/>
</dbReference>
<organism evidence="3 4">
    <name type="scientific">Anabaena cylindrica FACHB-318</name>
    <dbReference type="NCBI Taxonomy" id="2692880"/>
    <lineage>
        <taxon>Bacteria</taxon>
        <taxon>Bacillati</taxon>
        <taxon>Cyanobacteriota</taxon>
        <taxon>Cyanophyceae</taxon>
        <taxon>Nostocales</taxon>
        <taxon>Nostocaceae</taxon>
        <taxon>Anabaena</taxon>
    </lineage>
</organism>
<dbReference type="CDD" id="cd00093">
    <property type="entry name" value="HTH_XRE"/>
    <property type="match status" value="1"/>
</dbReference>
<dbReference type="Proteomes" id="UP000638897">
    <property type="component" value="Unassembled WGS sequence"/>
</dbReference>
<evidence type="ECO:0000259" key="2">
    <source>
        <dbReference type="PROSITE" id="PS50943"/>
    </source>
</evidence>
<dbReference type="EMBL" id="JACJQC010000007">
    <property type="protein sequence ID" value="MBD2171607.1"/>
    <property type="molecule type" value="Genomic_DNA"/>
</dbReference>
<keyword evidence="1" id="KW-0238">DNA-binding</keyword>
<gene>
    <name evidence="3" type="ORF">H6F81_10205</name>
</gene>
<dbReference type="PROSITE" id="PS50943">
    <property type="entry name" value="HTH_CROC1"/>
    <property type="match status" value="1"/>
</dbReference>
<protein>
    <submittedName>
        <fullName evidence="3">Helix-turn-helix transcriptional regulator</fullName>
    </submittedName>
</protein>
<proteinExistence type="predicted"/>
<feature type="domain" description="HTH cro/C1-type" evidence="2">
    <location>
        <begin position="6"/>
        <end position="60"/>
    </location>
</feature>
<comment type="caution">
    <text evidence="3">The sequence shown here is derived from an EMBL/GenBank/DDBJ whole genome shotgun (WGS) entry which is preliminary data.</text>
</comment>
<dbReference type="InterPro" id="IPR001387">
    <property type="entry name" value="Cro/C1-type_HTH"/>
</dbReference>
<dbReference type="PANTHER" id="PTHR46558:SF4">
    <property type="entry name" value="DNA-BIDING PHAGE PROTEIN"/>
    <property type="match status" value="1"/>
</dbReference>
<dbReference type="Pfam" id="PF01381">
    <property type="entry name" value="HTH_3"/>
    <property type="match status" value="1"/>
</dbReference>
<dbReference type="PANTHER" id="PTHR46558">
    <property type="entry name" value="TRACRIPTIONAL REGULATORY PROTEIN-RELATED-RELATED"/>
    <property type="match status" value="1"/>
</dbReference>
<name>A0ABR7ZGT6_ANACY</name>